<evidence type="ECO:0000256" key="1">
    <source>
        <dbReference type="ARBA" id="ARBA00005336"/>
    </source>
</evidence>
<dbReference type="GO" id="GO:0008422">
    <property type="term" value="F:beta-glucosidase activity"/>
    <property type="evidence" value="ECO:0007669"/>
    <property type="project" value="UniProtKB-ARBA"/>
</dbReference>
<gene>
    <name evidence="5" type="ORF">GK091_16355</name>
</gene>
<evidence type="ECO:0000313" key="5">
    <source>
        <dbReference type="EMBL" id="NEU68462.1"/>
    </source>
</evidence>
<dbReference type="PANTHER" id="PTHR30620">
    <property type="entry name" value="PERIPLASMIC BETA-GLUCOSIDASE-RELATED"/>
    <property type="match status" value="1"/>
</dbReference>
<keyword evidence="3" id="KW-0732">Signal</keyword>
<proteinExistence type="inferred from homology"/>
<dbReference type="RefSeq" id="WP_164040323.1">
    <property type="nucleotide sequence ID" value="NZ_JAAGNZ010000001.1"/>
</dbReference>
<dbReference type="InterPro" id="IPR002772">
    <property type="entry name" value="Glyco_hydro_3_C"/>
</dbReference>
<dbReference type="Proteomes" id="UP000477386">
    <property type="component" value="Unassembled WGS sequence"/>
</dbReference>
<dbReference type="InterPro" id="IPR051915">
    <property type="entry name" value="Cellulose_Degrad_GH3"/>
</dbReference>
<feature type="chain" id="PRO_5026655296" evidence="3">
    <location>
        <begin position="22"/>
        <end position="797"/>
    </location>
</feature>
<dbReference type="Gene3D" id="3.40.50.1700">
    <property type="entry name" value="Glycoside hydrolase family 3 C-terminal domain"/>
    <property type="match status" value="1"/>
</dbReference>
<keyword evidence="6" id="KW-1185">Reference proteome</keyword>
<dbReference type="InterPro" id="IPR036962">
    <property type="entry name" value="Glyco_hydro_3_N_sf"/>
</dbReference>
<dbReference type="InterPro" id="IPR026891">
    <property type="entry name" value="Fn3-like"/>
</dbReference>
<dbReference type="SMART" id="SM01217">
    <property type="entry name" value="Fn3_like"/>
    <property type="match status" value="1"/>
</dbReference>
<evidence type="ECO:0000256" key="2">
    <source>
        <dbReference type="ARBA" id="ARBA00022801"/>
    </source>
</evidence>
<dbReference type="InterPro" id="IPR017853">
    <property type="entry name" value="GH"/>
</dbReference>
<name>A0A6M0IKV5_9BACT</name>
<feature type="signal peptide" evidence="3">
    <location>
        <begin position="1"/>
        <end position="21"/>
    </location>
</feature>
<dbReference type="SUPFAM" id="SSF52279">
    <property type="entry name" value="Beta-D-glucan exohydrolase, C-terminal domain"/>
    <property type="match status" value="1"/>
</dbReference>
<accession>A0A6M0IKV5</accession>
<dbReference type="Pfam" id="PF14310">
    <property type="entry name" value="Fn3-like"/>
    <property type="match status" value="1"/>
</dbReference>
<feature type="domain" description="Fibronectin type III-like" evidence="4">
    <location>
        <begin position="709"/>
        <end position="778"/>
    </location>
</feature>
<reference evidence="5 6" key="1">
    <citation type="submission" date="2020-02" db="EMBL/GenBank/DDBJ databases">
        <title>Draft genome sequence of two Spirosoma agri KCTC 52727 and Spirosoma terrae KCTC 52035.</title>
        <authorList>
            <person name="Rojas J."/>
            <person name="Ambika Manirajan B."/>
            <person name="Ratering S."/>
            <person name="Suarez C."/>
            <person name="Schnell S."/>
        </authorList>
    </citation>
    <scope>NUCLEOTIDE SEQUENCE [LARGE SCALE GENOMIC DNA]</scope>
    <source>
        <strain evidence="5 6">KCTC 52727</strain>
    </source>
</reference>
<sequence>MNRPQFTAIAMAALASLYLSAYSPPADTPPLYKNASAPIESRIRDLLKRMTKEEKVGQLSTLLGWEMYEKQGDSVQVSEKFKKAVSEQRIGMLWATLRADPWTQKTLKTGLNPTLAARATNALQKYVIENTRLGIPLLLAEECPHGHMAIGTTVFPTALGQGSTWNPALIQQMATTIAKETRLQGAHAGYGPVLDLAREPRWSRVEETYGEDPVLNGQMGIAMVNGFQGMNLNSGVNIISTLKHFTAYGVPEGGHNGGSVSPGTRELFQVYLPPFRDAVKAGALSVMTAYNSIDGIPCSANPFLLKTVLRDQWKFTGYVVSDLGSISGLRSNHRIASTPADAAEVAIESGLDSDLGGYGFGKALQEAVDKGAVTTAVLDTAVSRILRMKFAMGLFESPYVSPEKAGAGTRTAKHVELARQVARESVILLKNSDKLLPLTKYVKNIAVIGPNADNVYNQLGDYTAPQAEGAVVTVLQGIRNKLGTNAQINYVSGCAIRDTMTNSIAEAVEAAKRAEVAVVVLGGSSARDFKTEYQSTGAAKVTATSVSDMESGEGFDRASLDLMGRQLELLQAVVKTGTPVVLVLIKGRPLNLNWANANVPAIIDAWYPGQEGGNAIADVLFGDYNPAGRLPISVPKSVGQLPVYYNYKNPARHDYVEMDARPLFPFGYGLSYSTFEYGSLQIQVAPTPTNVLVTATFTLKNTSGRDGDEVAQLYVSDNVSSVVSPSKQLKKFARVHLKAGEQKTVTFQLRADDLMLLNPAMHWVAEKGDFTIMVGASSDDIRQKQVFSLPADIQVRM</sequence>
<dbReference type="Gene3D" id="2.60.40.10">
    <property type="entry name" value="Immunoglobulins"/>
    <property type="match status" value="1"/>
</dbReference>
<dbReference type="PANTHER" id="PTHR30620:SF123">
    <property type="entry name" value="BETA-XYLOSIDASE"/>
    <property type="match status" value="1"/>
</dbReference>
<dbReference type="SUPFAM" id="SSF51445">
    <property type="entry name" value="(Trans)glycosidases"/>
    <property type="match status" value="1"/>
</dbReference>
<dbReference type="FunFam" id="2.60.40.10:FF:000495">
    <property type="entry name" value="Periplasmic beta-glucosidase"/>
    <property type="match status" value="1"/>
</dbReference>
<evidence type="ECO:0000256" key="3">
    <source>
        <dbReference type="SAM" id="SignalP"/>
    </source>
</evidence>
<dbReference type="GO" id="GO:0009251">
    <property type="term" value="P:glucan catabolic process"/>
    <property type="evidence" value="ECO:0007669"/>
    <property type="project" value="TreeGrafter"/>
</dbReference>
<organism evidence="5 6">
    <name type="scientific">Spirosoma agri</name>
    <dbReference type="NCBI Taxonomy" id="1987381"/>
    <lineage>
        <taxon>Bacteria</taxon>
        <taxon>Pseudomonadati</taxon>
        <taxon>Bacteroidota</taxon>
        <taxon>Cytophagia</taxon>
        <taxon>Cytophagales</taxon>
        <taxon>Cytophagaceae</taxon>
        <taxon>Spirosoma</taxon>
    </lineage>
</organism>
<keyword evidence="2" id="KW-0378">Hydrolase</keyword>
<dbReference type="Pfam" id="PF00933">
    <property type="entry name" value="Glyco_hydro_3"/>
    <property type="match status" value="1"/>
</dbReference>
<dbReference type="FunFam" id="3.40.50.1700:FF:000016">
    <property type="entry name" value="Periplasmic beta-glucosidase, xylosidase/arabinosidase"/>
    <property type="match status" value="1"/>
</dbReference>
<dbReference type="PRINTS" id="PR00133">
    <property type="entry name" value="GLHYDRLASE3"/>
</dbReference>
<dbReference type="Gene3D" id="3.20.20.300">
    <property type="entry name" value="Glycoside hydrolase, family 3, N-terminal domain"/>
    <property type="match status" value="1"/>
</dbReference>
<dbReference type="InterPro" id="IPR013783">
    <property type="entry name" value="Ig-like_fold"/>
</dbReference>
<dbReference type="EMBL" id="JAAGNZ010000001">
    <property type="protein sequence ID" value="NEU68462.1"/>
    <property type="molecule type" value="Genomic_DNA"/>
</dbReference>
<evidence type="ECO:0000313" key="6">
    <source>
        <dbReference type="Proteomes" id="UP000477386"/>
    </source>
</evidence>
<dbReference type="Pfam" id="PF01915">
    <property type="entry name" value="Glyco_hydro_3_C"/>
    <property type="match status" value="1"/>
</dbReference>
<comment type="similarity">
    <text evidence="1">Belongs to the glycosyl hydrolase 3 family.</text>
</comment>
<comment type="caution">
    <text evidence="5">The sequence shown here is derived from an EMBL/GenBank/DDBJ whole genome shotgun (WGS) entry which is preliminary data.</text>
</comment>
<dbReference type="InterPro" id="IPR036881">
    <property type="entry name" value="Glyco_hydro_3_C_sf"/>
</dbReference>
<dbReference type="AlphaFoldDB" id="A0A6M0IKV5"/>
<evidence type="ECO:0000259" key="4">
    <source>
        <dbReference type="SMART" id="SM01217"/>
    </source>
</evidence>
<dbReference type="InterPro" id="IPR001764">
    <property type="entry name" value="Glyco_hydro_3_N"/>
</dbReference>
<protein>
    <submittedName>
        <fullName evidence="5">Beta-glucosidase</fullName>
    </submittedName>
</protein>